<dbReference type="SUPFAM" id="SSF53155">
    <property type="entry name" value="Methylated DNA-protein cysteine methyltransferase domain"/>
    <property type="match status" value="1"/>
</dbReference>
<dbReference type="InterPro" id="IPR036388">
    <property type="entry name" value="WH-like_DNA-bd_sf"/>
</dbReference>
<evidence type="ECO:0000313" key="12">
    <source>
        <dbReference type="EMBL" id="AJO23606.1"/>
    </source>
</evidence>
<dbReference type="InterPro" id="IPR036217">
    <property type="entry name" value="MethylDNA_cys_MeTrfase_DNAb"/>
</dbReference>
<evidence type="ECO:0000313" key="13">
    <source>
        <dbReference type="Proteomes" id="UP000032024"/>
    </source>
</evidence>
<feature type="domain" description="Methylguanine DNA methyltransferase ribonuclease-like" evidence="11">
    <location>
        <begin position="9"/>
        <end position="69"/>
    </location>
</feature>
<reference evidence="13" key="1">
    <citation type="submission" date="2015-01" db="EMBL/GenBank/DDBJ databases">
        <title>Comparative genome analysis of Bacillus coagulans HM-08, Clostridium butyricum HM-68, Bacillus subtilis HM-66 and Bacillus paralicheniformis BL-09.</title>
        <authorList>
            <person name="Zhang H."/>
        </authorList>
    </citation>
    <scope>NUCLEOTIDE SEQUENCE [LARGE SCALE GENOMIC DNA]</scope>
    <source>
        <strain evidence="13">HM-08</strain>
    </source>
</reference>
<dbReference type="PANTHER" id="PTHR10815:SF5">
    <property type="entry name" value="METHYLATED-DNA--PROTEIN-CYSTEINE METHYLTRANSFERASE"/>
    <property type="match status" value="1"/>
</dbReference>
<dbReference type="GO" id="GO:0032259">
    <property type="term" value="P:methylation"/>
    <property type="evidence" value="ECO:0007669"/>
    <property type="project" value="UniProtKB-KW"/>
</dbReference>
<dbReference type="AlphaFoldDB" id="A0AAN0WCL8"/>
<dbReference type="InterPro" id="IPR023546">
    <property type="entry name" value="MGMT"/>
</dbReference>
<evidence type="ECO:0000256" key="9">
    <source>
        <dbReference type="HAMAP-Rule" id="MF_00772"/>
    </source>
</evidence>
<accession>A0AAN0WCL8</accession>
<dbReference type="GO" id="GO:0003908">
    <property type="term" value="F:methylated-DNA-[protein]-cysteine S-methyltransferase activity"/>
    <property type="evidence" value="ECO:0007669"/>
    <property type="project" value="UniProtKB-UniRule"/>
</dbReference>
<dbReference type="Pfam" id="PF02870">
    <property type="entry name" value="Methyltransf_1N"/>
    <property type="match status" value="1"/>
</dbReference>
<dbReference type="EC" id="2.1.1.63" evidence="9"/>
<keyword evidence="3 9" id="KW-0963">Cytoplasm</keyword>
<dbReference type="GO" id="GO:0005737">
    <property type="term" value="C:cytoplasm"/>
    <property type="evidence" value="ECO:0007669"/>
    <property type="project" value="UniProtKB-SubCell"/>
</dbReference>
<dbReference type="Gene3D" id="3.30.160.70">
    <property type="entry name" value="Methylated DNA-protein cysteine methyltransferase domain"/>
    <property type="match status" value="1"/>
</dbReference>
<keyword evidence="4 9" id="KW-0489">Methyltransferase</keyword>
<comment type="function">
    <text evidence="9">Involved in the cellular defense against the biological effects of O6-methylguanine (O6-MeG) and O4-methylthymine (O4-MeT) in DNA. Repairs the methylated nucleobase in DNA by stoichiometrically transferring the methyl group to a cysteine residue in the enzyme. This is a suicide reaction: the enzyme is irreversibly inactivated.</text>
</comment>
<evidence type="ECO:0000256" key="6">
    <source>
        <dbReference type="ARBA" id="ARBA00022763"/>
    </source>
</evidence>
<feature type="active site" description="Nucleophile; methyl group acceptor" evidence="9">
    <location>
        <position position="125"/>
    </location>
</feature>
<evidence type="ECO:0000256" key="5">
    <source>
        <dbReference type="ARBA" id="ARBA00022679"/>
    </source>
</evidence>
<dbReference type="SUPFAM" id="SSF46767">
    <property type="entry name" value="Methylated DNA-protein cysteine methyltransferase, C-terminal domain"/>
    <property type="match status" value="1"/>
</dbReference>
<comment type="subcellular location">
    <subcellularLocation>
        <location evidence="9">Cytoplasm</location>
    </subcellularLocation>
</comment>
<dbReference type="PANTHER" id="PTHR10815">
    <property type="entry name" value="METHYLATED-DNA--PROTEIN-CYSTEINE METHYLTRANSFERASE"/>
    <property type="match status" value="1"/>
</dbReference>
<dbReference type="InterPro" id="IPR014048">
    <property type="entry name" value="MethylDNA_cys_MeTrfase_DNA-bd"/>
</dbReference>
<keyword evidence="6 9" id="KW-0227">DNA damage</keyword>
<protein>
    <recommendedName>
        <fullName evidence="9">Methylated-DNA--protein-cysteine methyltransferase</fullName>
        <ecNumber evidence="9">2.1.1.63</ecNumber>
    </recommendedName>
    <alternativeName>
        <fullName evidence="9">6-O-methylguanine-DNA methyltransferase</fullName>
        <shortName evidence="9">MGMT</shortName>
    </alternativeName>
    <alternativeName>
        <fullName evidence="9">O-6-methylguanine-DNA-alkyltransferase</fullName>
    </alternativeName>
</protein>
<dbReference type="InterPro" id="IPR001497">
    <property type="entry name" value="MethylDNA_cys_MeTrfase_AS"/>
</dbReference>
<evidence type="ECO:0000256" key="7">
    <source>
        <dbReference type="ARBA" id="ARBA00023204"/>
    </source>
</evidence>
<evidence type="ECO:0000256" key="8">
    <source>
        <dbReference type="ARBA" id="ARBA00049348"/>
    </source>
</evidence>
<proteinExistence type="inferred from homology"/>
<comment type="similarity">
    <text evidence="2 9">Belongs to the MGMT family.</text>
</comment>
<evidence type="ECO:0000256" key="4">
    <source>
        <dbReference type="ARBA" id="ARBA00022603"/>
    </source>
</evidence>
<dbReference type="Proteomes" id="UP000032024">
    <property type="component" value="Chromosome"/>
</dbReference>
<dbReference type="FunFam" id="1.10.10.10:FF:000214">
    <property type="entry name" value="Methylated-DNA--protein-cysteine methyltransferase"/>
    <property type="match status" value="1"/>
</dbReference>
<dbReference type="InterPro" id="IPR036631">
    <property type="entry name" value="MGMT_N_sf"/>
</dbReference>
<dbReference type="Gene3D" id="1.10.10.10">
    <property type="entry name" value="Winged helix-like DNA-binding domain superfamily/Winged helix DNA-binding domain"/>
    <property type="match status" value="1"/>
</dbReference>
<evidence type="ECO:0000256" key="2">
    <source>
        <dbReference type="ARBA" id="ARBA00008711"/>
    </source>
</evidence>
<name>A0AAN0WCL8_HEYCO</name>
<dbReference type="NCBIfam" id="TIGR00589">
    <property type="entry name" value="ogt"/>
    <property type="match status" value="1"/>
</dbReference>
<keyword evidence="7 9" id="KW-0234">DNA repair</keyword>
<dbReference type="EMBL" id="CP010525">
    <property type="protein sequence ID" value="AJO23606.1"/>
    <property type="molecule type" value="Genomic_DNA"/>
</dbReference>
<comment type="catalytic activity">
    <reaction evidence="1 9">
        <text>a 4-O-methyl-thymidine in DNA + L-cysteinyl-[protein] = a thymidine in DNA + S-methyl-L-cysteinyl-[protein]</text>
        <dbReference type="Rhea" id="RHEA:53428"/>
        <dbReference type="Rhea" id="RHEA-COMP:10131"/>
        <dbReference type="Rhea" id="RHEA-COMP:10132"/>
        <dbReference type="Rhea" id="RHEA-COMP:13555"/>
        <dbReference type="Rhea" id="RHEA-COMP:13556"/>
        <dbReference type="ChEBI" id="CHEBI:29950"/>
        <dbReference type="ChEBI" id="CHEBI:82612"/>
        <dbReference type="ChEBI" id="CHEBI:137386"/>
        <dbReference type="ChEBI" id="CHEBI:137387"/>
        <dbReference type="EC" id="2.1.1.63"/>
    </reaction>
</comment>
<dbReference type="Pfam" id="PF01035">
    <property type="entry name" value="DNA_binding_1"/>
    <property type="match status" value="1"/>
</dbReference>
<dbReference type="CDD" id="cd06445">
    <property type="entry name" value="ATase"/>
    <property type="match status" value="1"/>
</dbReference>
<keyword evidence="13" id="KW-1185">Reference proteome</keyword>
<dbReference type="GO" id="GO:0006307">
    <property type="term" value="P:DNA alkylation repair"/>
    <property type="evidence" value="ECO:0007669"/>
    <property type="project" value="UniProtKB-UniRule"/>
</dbReference>
<gene>
    <name evidence="12" type="ORF">SB48_HM08orf04487</name>
</gene>
<comment type="catalytic activity">
    <reaction evidence="8 9">
        <text>a 6-O-methyl-2'-deoxyguanosine in DNA + L-cysteinyl-[protein] = S-methyl-L-cysteinyl-[protein] + a 2'-deoxyguanosine in DNA</text>
        <dbReference type="Rhea" id="RHEA:24000"/>
        <dbReference type="Rhea" id="RHEA-COMP:10131"/>
        <dbReference type="Rhea" id="RHEA-COMP:10132"/>
        <dbReference type="Rhea" id="RHEA-COMP:11367"/>
        <dbReference type="Rhea" id="RHEA-COMP:11368"/>
        <dbReference type="ChEBI" id="CHEBI:29950"/>
        <dbReference type="ChEBI" id="CHEBI:82612"/>
        <dbReference type="ChEBI" id="CHEBI:85445"/>
        <dbReference type="ChEBI" id="CHEBI:85448"/>
        <dbReference type="EC" id="2.1.1.63"/>
    </reaction>
</comment>
<dbReference type="HAMAP" id="MF_00772">
    <property type="entry name" value="OGT"/>
    <property type="match status" value="1"/>
</dbReference>
<sequence length="157" mass="17265">MMKMAFIWLESPIGPLTVRADEKGITAVSFGKTDEEGMPEPRHPLLLRAASELEAYFAKKRTRFDVPVSVSGTPFQMAVWEALKKIPYGETCSYKDIAEAVGNPKAVRAVGQANRKNPVPILIPCHRVIGKDKSLTGYAGSRIDQKAFLLHLEGAII</sequence>
<dbReference type="PROSITE" id="PS00374">
    <property type="entry name" value="MGMT"/>
    <property type="match status" value="1"/>
</dbReference>
<keyword evidence="5 9" id="KW-0808">Transferase</keyword>
<evidence type="ECO:0000259" key="10">
    <source>
        <dbReference type="Pfam" id="PF01035"/>
    </source>
</evidence>
<dbReference type="InterPro" id="IPR008332">
    <property type="entry name" value="MethylG_MeTrfase_N"/>
</dbReference>
<feature type="domain" description="Methylated-DNA-[protein]-cysteine S-methyltransferase DNA binding" evidence="10">
    <location>
        <begin position="74"/>
        <end position="155"/>
    </location>
</feature>
<evidence type="ECO:0000259" key="11">
    <source>
        <dbReference type="Pfam" id="PF02870"/>
    </source>
</evidence>
<organism evidence="12 13">
    <name type="scientific">Heyndrickxia coagulans</name>
    <name type="common">Weizmannia coagulans</name>
    <dbReference type="NCBI Taxonomy" id="1398"/>
    <lineage>
        <taxon>Bacteria</taxon>
        <taxon>Bacillati</taxon>
        <taxon>Bacillota</taxon>
        <taxon>Bacilli</taxon>
        <taxon>Bacillales</taxon>
        <taxon>Bacillaceae</taxon>
        <taxon>Heyndrickxia</taxon>
    </lineage>
</organism>
<comment type="miscellaneous">
    <text evidence="9">This enzyme catalyzes only one turnover and therefore is not strictly catalytic. According to one definition, an enzyme is a biocatalyst that acts repeatedly and over many reaction cycles.</text>
</comment>
<evidence type="ECO:0000256" key="3">
    <source>
        <dbReference type="ARBA" id="ARBA00022490"/>
    </source>
</evidence>
<evidence type="ECO:0000256" key="1">
    <source>
        <dbReference type="ARBA" id="ARBA00001286"/>
    </source>
</evidence>